<dbReference type="RefSeq" id="WP_008515917.1">
    <property type="nucleotide sequence ID" value="NZ_ACJM01000005.1"/>
</dbReference>
<organism evidence="4 5">
    <name type="scientific">Dethiobacter alkaliphilus AHT 1</name>
    <dbReference type="NCBI Taxonomy" id="555088"/>
    <lineage>
        <taxon>Bacteria</taxon>
        <taxon>Bacillati</taxon>
        <taxon>Bacillota</taxon>
        <taxon>Dethiobacteria</taxon>
        <taxon>Dethiobacterales</taxon>
        <taxon>Dethiobacteraceae</taxon>
        <taxon>Dethiobacter</taxon>
    </lineage>
</organism>
<dbReference type="Gene3D" id="3.40.50.360">
    <property type="match status" value="1"/>
</dbReference>
<keyword evidence="2" id="KW-0288">FMN</keyword>
<dbReference type="eggNOG" id="COG0655">
    <property type="taxonomic scope" value="Bacteria"/>
</dbReference>
<dbReference type="Pfam" id="PF03358">
    <property type="entry name" value="FMN_red"/>
    <property type="match status" value="1"/>
</dbReference>
<evidence type="ECO:0000259" key="3">
    <source>
        <dbReference type="Pfam" id="PF03358"/>
    </source>
</evidence>
<dbReference type="STRING" id="555088.DealDRAFT_1282"/>
<sequence>MKIVAISGSPVKGGNLDKTVQAVAEASGLDYEMLNLSKYRVNPCLGCLKCVETNHCIQKDDYSDILEAKIKNADAVIIAGYPTFASTDARTKTFCERTYSLRHRKVLLKGKPAIVVAGGYKANQAVEEWLKLFCKAQGMEVVGSMQTCGHPTCLACGYGEECEISNVKLLYGEGAKIEPHMFKNFDNDPELVAKSKQLGEALRDRLK</sequence>
<dbReference type="AlphaFoldDB" id="C0GFM3"/>
<dbReference type="SUPFAM" id="SSF52218">
    <property type="entry name" value="Flavoproteins"/>
    <property type="match status" value="1"/>
</dbReference>
<keyword evidence="1" id="KW-0285">Flavoprotein</keyword>
<dbReference type="InterPro" id="IPR029039">
    <property type="entry name" value="Flavoprotein-like_sf"/>
</dbReference>
<evidence type="ECO:0000313" key="5">
    <source>
        <dbReference type="Proteomes" id="UP000006443"/>
    </source>
</evidence>
<dbReference type="InterPro" id="IPR005025">
    <property type="entry name" value="FMN_Rdtase-like_dom"/>
</dbReference>
<accession>C0GFM3</accession>
<protein>
    <submittedName>
        <fullName evidence="4">NADPH-dependent FMN reductase</fullName>
    </submittedName>
</protein>
<gene>
    <name evidence="4" type="ORF">DealDRAFT_1282</name>
</gene>
<comment type="caution">
    <text evidence="4">The sequence shown here is derived from an EMBL/GenBank/DDBJ whole genome shotgun (WGS) entry which is preliminary data.</text>
</comment>
<reference evidence="4 5" key="1">
    <citation type="submission" date="2009-02" db="EMBL/GenBank/DDBJ databases">
        <title>Sequencing of the draft genome and assembly of Dethiobacter alkaliphilus AHT 1.</title>
        <authorList>
            <consortium name="US DOE Joint Genome Institute (JGI-PGF)"/>
            <person name="Lucas S."/>
            <person name="Copeland A."/>
            <person name="Lapidus A."/>
            <person name="Glavina del Rio T."/>
            <person name="Dalin E."/>
            <person name="Tice H."/>
            <person name="Bruce D."/>
            <person name="Goodwin L."/>
            <person name="Pitluck S."/>
            <person name="Larimer F."/>
            <person name="Land M.L."/>
            <person name="Hauser L."/>
            <person name="Muyzer G."/>
        </authorList>
    </citation>
    <scope>NUCLEOTIDE SEQUENCE [LARGE SCALE GENOMIC DNA]</scope>
    <source>
        <strain evidence="4 5">AHT 1</strain>
    </source>
</reference>
<dbReference type="GO" id="GO:0016491">
    <property type="term" value="F:oxidoreductase activity"/>
    <property type="evidence" value="ECO:0007669"/>
    <property type="project" value="InterPro"/>
</dbReference>
<keyword evidence="5" id="KW-1185">Reference proteome</keyword>
<dbReference type="OrthoDB" id="9790975at2"/>
<dbReference type="PANTHER" id="PTHR43278:SF1">
    <property type="entry name" value="IRON-SULFUR FLAVOPROTEIN MJ1083"/>
    <property type="match status" value="1"/>
</dbReference>
<dbReference type="Proteomes" id="UP000006443">
    <property type="component" value="Unassembled WGS sequence"/>
</dbReference>
<proteinExistence type="predicted"/>
<dbReference type="PANTHER" id="PTHR43278">
    <property type="entry name" value="NAD(P)H-DEPENDENT FMN-CONTAINING OXIDOREDUCTASE YWQN-RELATED"/>
    <property type="match status" value="1"/>
</dbReference>
<feature type="domain" description="NADPH-dependent FMN reductase-like" evidence="3">
    <location>
        <begin position="1"/>
        <end position="145"/>
    </location>
</feature>
<name>C0GFM3_DETAL</name>
<evidence type="ECO:0000256" key="1">
    <source>
        <dbReference type="ARBA" id="ARBA00022630"/>
    </source>
</evidence>
<dbReference type="EMBL" id="ACJM01000005">
    <property type="protein sequence ID" value="EEG77983.1"/>
    <property type="molecule type" value="Genomic_DNA"/>
</dbReference>
<evidence type="ECO:0000256" key="2">
    <source>
        <dbReference type="ARBA" id="ARBA00022643"/>
    </source>
</evidence>
<dbReference type="InterPro" id="IPR051796">
    <property type="entry name" value="ISF_SsuE-like"/>
</dbReference>
<evidence type="ECO:0000313" key="4">
    <source>
        <dbReference type="EMBL" id="EEG77983.1"/>
    </source>
</evidence>